<evidence type="ECO:0000313" key="1">
    <source>
        <dbReference type="EMBL" id="KIY64300.1"/>
    </source>
</evidence>
<accession>A0A0D7B276</accession>
<sequence>MSHLAPVCNVRETLFTTNQAPSQQEMHIIDATLVQLHANLDTYLSQNVLDARIADTAAYILRLKSTRAPMRYIPDDILALIFEYATPWCLADGIAEHSFPPRMEGSLGAPWTLSHVCRNWRALSLSLPRLWSVFRTSFSELYDPQRAERIDLIYQRSGPMTLRLYIKTPYIENYWKDPVPLTFTPRWRCLKFTHRWRCVRIDPPVHRTEFHEDILDRHFPSLTHLSLHLPPEYSLTAVVSAPFLHDLELLFALTHCDLVLPWDQITRFKSVAASNGFLDMMENLEEIVIEETTENNYSIPDEPDDEGSNCSKVRRLVHNNRYCDPGFEIYNQLFALYNFASLHTLVIIASNCTDDESDYPLCSFSLPSVVELSLSIGEADYMRNIFIATPNVQSLHLEGKGNLDLVLCSRSPRPTSTVAMLRRLKHLSLTLRLGRDDSLMDLDALDAAFSTLKLKGVPLETMSFYSGFLREGNTVSEGEWIAHIQEEMAESLNWWMHWGLRAFYKYNAEQRFSKR</sequence>
<evidence type="ECO:0000313" key="2">
    <source>
        <dbReference type="Proteomes" id="UP000054007"/>
    </source>
</evidence>
<dbReference type="Proteomes" id="UP000054007">
    <property type="component" value="Unassembled WGS sequence"/>
</dbReference>
<dbReference type="STRING" id="1314674.A0A0D7B276"/>
<proteinExistence type="predicted"/>
<protein>
    <recommendedName>
        <fullName evidence="3">F-box domain-containing protein</fullName>
    </recommendedName>
</protein>
<reference evidence="1 2" key="1">
    <citation type="journal article" date="2015" name="Fungal Genet. Biol.">
        <title>Evolution of novel wood decay mechanisms in Agaricales revealed by the genome sequences of Fistulina hepatica and Cylindrobasidium torrendii.</title>
        <authorList>
            <person name="Floudas D."/>
            <person name="Held B.W."/>
            <person name="Riley R."/>
            <person name="Nagy L.G."/>
            <person name="Koehler G."/>
            <person name="Ransdell A.S."/>
            <person name="Younus H."/>
            <person name="Chow J."/>
            <person name="Chiniquy J."/>
            <person name="Lipzen A."/>
            <person name="Tritt A."/>
            <person name="Sun H."/>
            <person name="Haridas S."/>
            <person name="LaButti K."/>
            <person name="Ohm R.A."/>
            <person name="Kues U."/>
            <person name="Blanchette R.A."/>
            <person name="Grigoriev I.V."/>
            <person name="Minto R.E."/>
            <person name="Hibbett D.S."/>
        </authorList>
    </citation>
    <scope>NUCLEOTIDE SEQUENCE [LARGE SCALE GENOMIC DNA]</scope>
    <source>
        <strain evidence="1 2">FP15055 ss-10</strain>
    </source>
</reference>
<dbReference type="AlphaFoldDB" id="A0A0D7B276"/>
<dbReference type="EMBL" id="KN880643">
    <property type="protein sequence ID" value="KIY64300.1"/>
    <property type="molecule type" value="Genomic_DNA"/>
</dbReference>
<name>A0A0D7B276_9AGAR</name>
<dbReference type="OrthoDB" id="2831009at2759"/>
<gene>
    <name evidence="1" type="ORF">CYLTODRAFT_425342</name>
</gene>
<keyword evidence="2" id="KW-1185">Reference proteome</keyword>
<organism evidence="1 2">
    <name type="scientific">Cylindrobasidium torrendii FP15055 ss-10</name>
    <dbReference type="NCBI Taxonomy" id="1314674"/>
    <lineage>
        <taxon>Eukaryota</taxon>
        <taxon>Fungi</taxon>
        <taxon>Dikarya</taxon>
        <taxon>Basidiomycota</taxon>
        <taxon>Agaricomycotina</taxon>
        <taxon>Agaricomycetes</taxon>
        <taxon>Agaricomycetidae</taxon>
        <taxon>Agaricales</taxon>
        <taxon>Marasmiineae</taxon>
        <taxon>Physalacriaceae</taxon>
        <taxon>Cylindrobasidium</taxon>
    </lineage>
</organism>
<feature type="non-terminal residue" evidence="1">
    <location>
        <position position="1"/>
    </location>
</feature>
<evidence type="ECO:0008006" key="3">
    <source>
        <dbReference type="Google" id="ProtNLM"/>
    </source>
</evidence>